<evidence type="ECO:0000256" key="2">
    <source>
        <dbReference type="ARBA" id="ARBA00022448"/>
    </source>
</evidence>
<dbReference type="InterPro" id="IPR011701">
    <property type="entry name" value="MFS"/>
</dbReference>
<dbReference type="PANTHER" id="PTHR42718">
    <property type="entry name" value="MAJOR FACILITATOR SUPERFAMILY MULTIDRUG TRANSPORTER MFSC"/>
    <property type="match status" value="1"/>
</dbReference>
<dbReference type="Gene3D" id="1.20.1720.10">
    <property type="entry name" value="Multidrug resistance protein D"/>
    <property type="match status" value="1"/>
</dbReference>
<keyword evidence="2" id="KW-0813">Transport</keyword>
<accession>A0A1N6WHP6</accession>
<reference evidence="10" key="1">
    <citation type="submission" date="2017-01" db="EMBL/GenBank/DDBJ databases">
        <authorList>
            <person name="Varghese N."/>
            <person name="Submissions S."/>
        </authorList>
    </citation>
    <scope>NUCLEOTIDE SEQUENCE [LARGE SCALE GENOMIC DNA]</scope>
    <source>
        <strain evidence="10">ATCC 12950</strain>
    </source>
</reference>
<dbReference type="PROSITE" id="PS50850">
    <property type="entry name" value="MFS"/>
    <property type="match status" value="1"/>
</dbReference>
<evidence type="ECO:0000256" key="6">
    <source>
        <dbReference type="ARBA" id="ARBA00023136"/>
    </source>
</evidence>
<evidence type="ECO:0000256" key="3">
    <source>
        <dbReference type="ARBA" id="ARBA00022475"/>
    </source>
</evidence>
<feature type="transmembrane region" description="Helical" evidence="7">
    <location>
        <begin position="227"/>
        <end position="246"/>
    </location>
</feature>
<evidence type="ECO:0000256" key="5">
    <source>
        <dbReference type="ARBA" id="ARBA00022989"/>
    </source>
</evidence>
<feature type="transmembrane region" description="Helical" evidence="7">
    <location>
        <begin position="404"/>
        <end position="422"/>
    </location>
</feature>
<evidence type="ECO:0000256" key="1">
    <source>
        <dbReference type="ARBA" id="ARBA00004651"/>
    </source>
</evidence>
<dbReference type="CDD" id="cd17321">
    <property type="entry name" value="MFS_MMR_MDR_like"/>
    <property type="match status" value="1"/>
</dbReference>
<dbReference type="GO" id="GO:0005886">
    <property type="term" value="C:plasma membrane"/>
    <property type="evidence" value="ECO:0007669"/>
    <property type="project" value="UniProtKB-SubCell"/>
</dbReference>
<feature type="transmembrane region" description="Helical" evidence="7">
    <location>
        <begin position="262"/>
        <end position="284"/>
    </location>
</feature>
<evidence type="ECO:0000256" key="4">
    <source>
        <dbReference type="ARBA" id="ARBA00022692"/>
    </source>
</evidence>
<gene>
    <name evidence="9" type="ORF">SAMN05421833_104208</name>
</gene>
<feature type="transmembrane region" description="Helical" evidence="7">
    <location>
        <begin position="356"/>
        <end position="383"/>
    </location>
</feature>
<dbReference type="PRINTS" id="PR01036">
    <property type="entry name" value="TCRTETB"/>
</dbReference>
<feature type="transmembrane region" description="Helical" evidence="7">
    <location>
        <begin position="197"/>
        <end position="215"/>
    </location>
</feature>
<proteinExistence type="predicted"/>
<sequence length="507" mass="50889">MASLTSRWWALGALVLSALVIGMDATVLNVALPTLAADLHASTGDLQWIVDAYLIPFAALMLPAGALGDRFGRRRLLLAGLAAFGIASVFATYAGGTGALIAARALMGAGGAVIMPLSTSILPVVFPPAERGRAIAVWTAAMALGLPLGPVVGGYLLDHFWWGSVFLVNIPMIVVAAVAVAAFIPESRDPTAPRTDVPGALLSVTGLAALVYGVIEAPARGWSDPRVLGALGAGAVLLAVFVRVEARTRQPMTDLGLFRSRVFVWGAAGATFVSLGMSGVLFVVPQHLQAVLGHDALGTGVRVIPMVAGLMAGGLAGERLTARLGLRVVMPAGLVVLAAGFFLGSGTTVSGGASSAYGFVAAWLAVLGAGVGLAMVPAMDGVLATLPEERSGSGSATLQTVRQVGGALGVAGLGSMLSAAYASDLPDGAPEAASDSITAAAVLAARAGDAALLSAAREAFVHGMDLVLLVCGATSVLAAVLVAVFLPGSTARRGKTAESGHELTPAR</sequence>
<feature type="transmembrane region" description="Helical" evidence="7">
    <location>
        <begin position="161"/>
        <end position="185"/>
    </location>
</feature>
<feature type="transmembrane region" description="Helical" evidence="7">
    <location>
        <begin position="46"/>
        <end position="64"/>
    </location>
</feature>
<dbReference type="PANTHER" id="PTHR42718:SF42">
    <property type="entry name" value="EXPORT PROTEIN"/>
    <property type="match status" value="1"/>
</dbReference>
<keyword evidence="6 7" id="KW-0472">Membrane</keyword>
<evidence type="ECO:0000313" key="10">
    <source>
        <dbReference type="Proteomes" id="UP000186096"/>
    </source>
</evidence>
<feature type="domain" description="Major facilitator superfamily (MFS) profile" evidence="8">
    <location>
        <begin position="10"/>
        <end position="490"/>
    </location>
</feature>
<evidence type="ECO:0000259" key="8">
    <source>
        <dbReference type="PROSITE" id="PS50850"/>
    </source>
</evidence>
<feature type="transmembrane region" description="Helical" evidence="7">
    <location>
        <begin position="135"/>
        <end position="155"/>
    </location>
</feature>
<feature type="transmembrane region" description="Helical" evidence="7">
    <location>
        <begin position="101"/>
        <end position="126"/>
    </location>
</feature>
<dbReference type="Proteomes" id="UP000186096">
    <property type="component" value="Unassembled WGS sequence"/>
</dbReference>
<dbReference type="SUPFAM" id="SSF103473">
    <property type="entry name" value="MFS general substrate transporter"/>
    <property type="match status" value="1"/>
</dbReference>
<feature type="transmembrane region" description="Helical" evidence="7">
    <location>
        <begin position="466"/>
        <end position="486"/>
    </location>
</feature>
<dbReference type="InterPro" id="IPR020846">
    <property type="entry name" value="MFS_dom"/>
</dbReference>
<dbReference type="STRING" id="58117.SAMN05421833_104208"/>
<feature type="transmembrane region" description="Helical" evidence="7">
    <location>
        <begin position="76"/>
        <end position="95"/>
    </location>
</feature>
<dbReference type="EMBL" id="FTNI01000004">
    <property type="protein sequence ID" value="SIQ89542.1"/>
    <property type="molecule type" value="Genomic_DNA"/>
</dbReference>
<organism evidence="9 10">
    <name type="scientific">Microbispora rosea</name>
    <dbReference type="NCBI Taxonomy" id="58117"/>
    <lineage>
        <taxon>Bacteria</taxon>
        <taxon>Bacillati</taxon>
        <taxon>Actinomycetota</taxon>
        <taxon>Actinomycetes</taxon>
        <taxon>Streptosporangiales</taxon>
        <taxon>Streptosporangiaceae</taxon>
        <taxon>Microbispora</taxon>
    </lineage>
</organism>
<dbReference type="RefSeq" id="WP_076433966.1">
    <property type="nucleotide sequence ID" value="NZ_FTNI01000004.1"/>
</dbReference>
<dbReference type="OrthoDB" id="9781469at2"/>
<name>A0A1N6WHP6_9ACTN</name>
<feature type="transmembrane region" description="Helical" evidence="7">
    <location>
        <begin position="296"/>
        <end position="317"/>
    </location>
</feature>
<dbReference type="GO" id="GO:0022857">
    <property type="term" value="F:transmembrane transporter activity"/>
    <property type="evidence" value="ECO:0007669"/>
    <property type="project" value="InterPro"/>
</dbReference>
<feature type="transmembrane region" description="Helical" evidence="7">
    <location>
        <begin position="324"/>
        <end position="344"/>
    </location>
</feature>
<evidence type="ECO:0000256" key="7">
    <source>
        <dbReference type="SAM" id="Phobius"/>
    </source>
</evidence>
<dbReference type="InterPro" id="IPR004638">
    <property type="entry name" value="EmrB-like"/>
</dbReference>
<comment type="subcellular location">
    <subcellularLocation>
        <location evidence="1">Cell membrane</location>
        <topology evidence="1">Multi-pass membrane protein</topology>
    </subcellularLocation>
</comment>
<dbReference type="NCBIfam" id="TIGR00711">
    <property type="entry name" value="efflux_EmrB"/>
    <property type="match status" value="1"/>
</dbReference>
<dbReference type="Pfam" id="PF07690">
    <property type="entry name" value="MFS_1"/>
    <property type="match status" value="1"/>
</dbReference>
<dbReference type="InterPro" id="IPR036259">
    <property type="entry name" value="MFS_trans_sf"/>
</dbReference>
<keyword evidence="10" id="KW-1185">Reference proteome</keyword>
<keyword evidence="5 7" id="KW-1133">Transmembrane helix</keyword>
<keyword evidence="4 7" id="KW-0812">Transmembrane</keyword>
<keyword evidence="3" id="KW-1003">Cell membrane</keyword>
<evidence type="ECO:0000313" key="9">
    <source>
        <dbReference type="EMBL" id="SIQ89542.1"/>
    </source>
</evidence>
<protein>
    <submittedName>
        <fullName evidence="9">Drug resistance transporter, EmrB/QacA subfamily</fullName>
    </submittedName>
</protein>
<dbReference type="Gene3D" id="1.20.1250.20">
    <property type="entry name" value="MFS general substrate transporter like domains"/>
    <property type="match status" value="1"/>
</dbReference>
<dbReference type="AlphaFoldDB" id="A0A1N6WHP6"/>